<dbReference type="SUPFAM" id="SSF57196">
    <property type="entry name" value="EGF/Laminin"/>
    <property type="match status" value="1"/>
</dbReference>
<keyword evidence="5" id="KW-1133">Transmembrane helix</keyword>
<organism evidence="7 8">
    <name type="scientific">Acer negundo</name>
    <name type="common">Box elder</name>
    <dbReference type="NCBI Taxonomy" id="4023"/>
    <lineage>
        <taxon>Eukaryota</taxon>
        <taxon>Viridiplantae</taxon>
        <taxon>Streptophyta</taxon>
        <taxon>Embryophyta</taxon>
        <taxon>Tracheophyta</taxon>
        <taxon>Spermatophyta</taxon>
        <taxon>Magnoliopsida</taxon>
        <taxon>eudicotyledons</taxon>
        <taxon>Gunneridae</taxon>
        <taxon>Pentapetalae</taxon>
        <taxon>rosids</taxon>
        <taxon>malvids</taxon>
        <taxon>Sapindales</taxon>
        <taxon>Sapindaceae</taxon>
        <taxon>Hippocastanoideae</taxon>
        <taxon>Acereae</taxon>
        <taxon>Acer</taxon>
    </lineage>
</organism>
<keyword evidence="3" id="KW-0677">Repeat</keyword>
<evidence type="ECO:0000256" key="2">
    <source>
        <dbReference type="ARBA" id="ARBA00022729"/>
    </source>
</evidence>
<evidence type="ECO:0000256" key="4">
    <source>
        <dbReference type="ARBA" id="ARBA00023157"/>
    </source>
</evidence>
<keyword evidence="5" id="KW-0472">Membrane</keyword>
<evidence type="ECO:0000256" key="5">
    <source>
        <dbReference type="SAM" id="Phobius"/>
    </source>
</evidence>
<dbReference type="Pfam" id="PF12947">
    <property type="entry name" value="EGF_3"/>
    <property type="match status" value="1"/>
</dbReference>
<dbReference type="AlphaFoldDB" id="A0AAD5JHZ4"/>
<feature type="domain" description="NELL2-like EGF" evidence="6">
    <location>
        <begin position="53"/>
        <end position="82"/>
    </location>
</feature>
<evidence type="ECO:0000259" key="6">
    <source>
        <dbReference type="Pfam" id="PF12947"/>
    </source>
</evidence>
<accession>A0AAD5JHZ4</accession>
<comment type="caution">
    <text evidence="7">The sequence shown here is derived from an EMBL/GenBank/DDBJ whole genome shotgun (WGS) entry which is preliminary data.</text>
</comment>
<keyword evidence="5" id="KW-0812">Transmembrane</keyword>
<keyword evidence="8" id="KW-1185">Reference proteome</keyword>
<keyword evidence="2" id="KW-0732">Signal</keyword>
<dbReference type="InterPro" id="IPR024731">
    <property type="entry name" value="NELL2-like_EGF"/>
</dbReference>
<keyword evidence="4" id="KW-1015">Disulfide bond</keyword>
<dbReference type="FunFam" id="2.10.25.10:FF:000038">
    <property type="entry name" value="Fibrillin 2"/>
    <property type="match status" value="1"/>
</dbReference>
<evidence type="ECO:0000256" key="3">
    <source>
        <dbReference type="ARBA" id="ARBA00022737"/>
    </source>
</evidence>
<evidence type="ECO:0000313" key="8">
    <source>
        <dbReference type="Proteomes" id="UP001064489"/>
    </source>
</evidence>
<reference evidence="7" key="2">
    <citation type="submission" date="2023-02" db="EMBL/GenBank/DDBJ databases">
        <authorList>
            <person name="Swenson N.G."/>
            <person name="Wegrzyn J.L."/>
            <person name="Mcevoy S.L."/>
        </authorList>
    </citation>
    <scope>NUCLEOTIDE SEQUENCE</scope>
    <source>
        <strain evidence="7">91603</strain>
        <tissue evidence="7">Leaf</tissue>
    </source>
</reference>
<dbReference type="Proteomes" id="UP001064489">
    <property type="component" value="Chromosome 9"/>
</dbReference>
<dbReference type="CDD" id="cd00054">
    <property type="entry name" value="EGF_CA"/>
    <property type="match status" value="1"/>
</dbReference>
<sequence length="150" mass="16304">MALPTVTTRVPKILIALTLRMTLDIIVPAVKVIEAMLIFAMAVKILMSAKLEKARCAQQAECKNTAGAYYCSCPKGYLVDGTPENGCIADKRQLPLPLIVSICIIILFLGFKTTGLIILDYLKPCLISDICSLRNSMIHSTLTCLAENTA</sequence>
<evidence type="ECO:0000256" key="1">
    <source>
        <dbReference type="ARBA" id="ARBA00022536"/>
    </source>
</evidence>
<evidence type="ECO:0000313" key="7">
    <source>
        <dbReference type="EMBL" id="KAI9200928.1"/>
    </source>
</evidence>
<name>A0AAD5JHZ4_ACENE</name>
<dbReference type="EMBL" id="JAJSOW010000001">
    <property type="protein sequence ID" value="KAI9200928.1"/>
    <property type="molecule type" value="Genomic_DNA"/>
</dbReference>
<dbReference type="Gene3D" id="2.10.25.10">
    <property type="entry name" value="Laminin"/>
    <property type="match status" value="1"/>
</dbReference>
<gene>
    <name evidence="7" type="ORF">LWI28_015207</name>
</gene>
<feature type="transmembrane region" description="Helical" evidence="5">
    <location>
        <begin position="98"/>
        <end position="122"/>
    </location>
</feature>
<proteinExistence type="predicted"/>
<protein>
    <recommendedName>
        <fullName evidence="6">NELL2-like EGF domain-containing protein</fullName>
    </recommendedName>
</protein>
<reference evidence="7" key="1">
    <citation type="journal article" date="2022" name="Plant J.">
        <title>Strategies of tolerance reflected in two North American maple genomes.</title>
        <authorList>
            <person name="McEvoy S.L."/>
            <person name="Sezen U.U."/>
            <person name="Trouern-Trend A."/>
            <person name="McMahon S.M."/>
            <person name="Schaberg P.G."/>
            <person name="Yang J."/>
            <person name="Wegrzyn J.L."/>
            <person name="Swenson N.G."/>
        </authorList>
    </citation>
    <scope>NUCLEOTIDE SEQUENCE</scope>
    <source>
        <strain evidence="7">91603</strain>
    </source>
</reference>
<feature type="transmembrane region" description="Helical" evidence="5">
    <location>
        <begin position="25"/>
        <end position="46"/>
    </location>
</feature>
<keyword evidence="1" id="KW-0245">EGF-like domain</keyword>